<keyword evidence="8 17" id="KW-0812">Transmembrane</keyword>
<comment type="catalytic activity">
    <reaction evidence="1">
        <text>ATP + protein L-histidine = ADP + protein N-phospho-L-histidine.</text>
        <dbReference type="EC" id="2.7.13.3"/>
    </reaction>
</comment>
<keyword evidence="13 17" id="KW-0472">Membrane</keyword>
<dbReference type="SMART" id="SM00091">
    <property type="entry name" value="PAS"/>
    <property type="match status" value="2"/>
</dbReference>
<dbReference type="PROSITE" id="PS50112">
    <property type="entry name" value="PAS"/>
    <property type="match status" value="1"/>
</dbReference>
<dbReference type="InterPro" id="IPR036890">
    <property type="entry name" value="HATPase_C_sf"/>
</dbReference>
<evidence type="ECO:0000256" key="13">
    <source>
        <dbReference type="ARBA" id="ARBA00023136"/>
    </source>
</evidence>
<dbReference type="InterPro" id="IPR003661">
    <property type="entry name" value="HisK_dim/P_dom"/>
</dbReference>
<feature type="transmembrane region" description="Helical" evidence="17">
    <location>
        <begin position="228"/>
        <end position="247"/>
    </location>
</feature>
<dbReference type="Gene3D" id="3.40.50.2300">
    <property type="match status" value="1"/>
</dbReference>
<dbReference type="Gene3D" id="1.10.287.130">
    <property type="match status" value="1"/>
</dbReference>
<dbReference type="InterPro" id="IPR013655">
    <property type="entry name" value="PAS_fold_3"/>
</dbReference>
<feature type="transmembrane region" description="Helical" evidence="17">
    <location>
        <begin position="106"/>
        <end position="124"/>
    </location>
</feature>
<dbReference type="SMART" id="SM00086">
    <property type="entry name" value="PAC"/>
    <property type="match status" value="2"/>
</dbReference>
<feature type="domain" description="PAS" evidence="20">
    <location>
        <begin position="316"/>
        <end position="386"/>
    </location>
</feature>
<evidence type="ECO:0000256" key="9">
    <source>
        <dbReference type="ARBA" id="ARBA00022777"/>
    </source>
</evidence>
<evidence type="ECO:0000256" key="6">
    <source>
        <dbReference type="ARBA" id="ARBA00022553"/>
    </source>
</evidence>
<dbReference type="InterPro" id="IPR003594">
    <property type="entry name" value="HATPase_dom"/>
</dbReference>
<dbReference type="PRINTS" id="PR00344">
    <property type="entry name" value="BCTRLSENSOR"/>
</dbReference>
<evidence type="ECO:0000256" key="7">
    <source>
        <dbReference type="ARBA" id="ARBA00022679"/>
    </source>
</evidence>
<dbReference type="PANTHER" id="PTHR43047:SF64">
    <property type="entry name" value="HISTIDINE KINASE CONTAINING CHEY-HOMOLOGOUS RECEIVER DOMAIN AND PAS DOMAIN-RELATED"/>
    <property type="match status" value="1"/>
</dbReference>
<feature type="transmembrane region" description="Helical" evidence="17">
    <location>
        <begin position="83"/>
        <end position="100"/>
    </location>
</feature>
<feature type="transmembrane region" description="Helical" evidence="17">
    <location>
        <begin position="171"/>
        <end position="189"/>
    </location>
</feature>
<dbReference type="PROSITE" id="PS50110">
    <property type="entry name" value="RESPONSE_REGULATORY"/>
    <property type="match status" value="1"/>
</dbReference>
<feature type="domain" description="Response regulatory" evidence="19">
    <location>
        <begin position="834"/>
        <end position="954"/>
    </location>
</feature>
<dbReference type="EMBL" id="LQQO01000008">
    <property type="protein sequence ID" value="KZE16309.1"/>
    <property type="molecule type" value="Genomic_DNA"/>
</dbReference>
<evidence type="ECO:0000256" key="2">
    <source>
        <dbReference type="ARBA" id="ARBA00004429"/>
    </source>
</evidence>
<dbReference type="Pfam" id="PF08447">
    <property type="entry name" value="PAS_3"/>
    <property type="match status" value="2"/>
</dbReference>
<keyword evidence="24" id="KW-1185">Reference proteome</keyword>
<dbReference type="CDD" id="cd00082">
    <property type="entry name" value="HisKA"/>
    <property type="match status" value="1"/>
</dbReference>
<evidence type="ECO:0000313" key="24">
    <source>
        <dbReference type="Proteomes" id="UP000076609"/>
    </source>
</evidence>
<evidence type="ECO:0000256" key="1">
    <source>
        <dbReference type="ARBA" id="ARBA00000085"/>
    </source>
</evidence>
<dbReference type="InterPro" id="IPR001789">
    <property type="entry name" value="Sig_transdc_resp-reg_receiver"/>
</dbReference>
<evidence type="ECO:0000256" key="12">
    <source>
        <dbReference type="ARBA" id="ARBA00023012"/>
    </source>
</evidence>
<evidence type="ECO:0000256" key="17">
    <source>
        <dbReference type="SAM" id="Phobius"/>
    </source>
</evidence>
<dbReference type="Pfam" id="PF02518">
    <property type="entry name" value="HATPase_c"/>
    <property type="match status" value="1"/>
</dbReference>
<evidence type="ECO:0000256" key="5">
    <source>
        <dbReference type="ARBA" id="ARBA00022519"/>
    </source>
</evidence>
<feature type="transmembrane region" description="Helical" evidence="17">
    <location>
        <begin position="282"/>
        <end position="304"/>
    </location>
</feature>
<evidence type="ECO:0000259" key="20">
    <source>
        <dbReference type="PROSITE" id="PS50112"/>
    </source>
</evidence>
<feature type="modified residue" description="4-aspartylphosphate" evidence="15">
    <location>
        <position position="886"/>
    </location>
</feature>
<dbReference type="SUPFAM" id="SSF47384">
    <property type="entry name" value="Homodimeric domain of signal transducing histidine kinase"/>
    <property type="match status" value="1"/>
</dbReference>
<dbReference type="InterPro" id="IPR035965">
    <property type="entry name" value="PAS-like_dom_sf"/>
</dbReference>
<dbReference type="Pfam" id="PF05231">
    <property type="entry name" value="MASE1"/>
    <property type="match status" value="1"/>
</dbReference>
<dbReference type="SUPFAM" id="SSF55874">
    <property type="entry name" value="ATPase domain of HSP90 chaperone/DNA topoisomerase II/histidine kinase"/>
    <property type="match status" value="1"/>
</dbReference>
<evidence type="ECO:0000256" key="11">
    <source>
        <dbReference type="ARBA" id="ARBA00022989"/>
    </source>
</evidence>
<accession>A0ABR5YFB2</accession>
<keyword evidence="16" id="KW-0175">Coiled coil</keyword>
<feature type="modified residue" description="Phosphohistidine" evidence="14">
    <location>
        <position position="1022"/>
    </location>
</feature>
<evidence type="ECO:0000256" key="10">
    <source>
        <dbReference type="ARBA" id="ARBA00022840"/>
    </source>
</evidence>
<dbReference type="CDD" id="cd00130">
    <property type="entry name" value="PAS"/>
    <property type="match status" value="2"/>
</dbReference>
<dbReference type="PANTHER" id="PTHR43047">
    <property type="entry name" value="TWO-COMPONENT HISTIDINE PROTEIN KINASE"/>
    <property type="match status" value="1"/>
</dbReference>
<evidence type="ECO:0000259" key="18">
    <source>
        <dbReference type="PROSITE" id="PS50109"/>
    </source>
</evidence>
<keyword evidence="7" id="KW-0808">Transferase</keyword>
<dbReference type="InterPro" id="IPR004358">
    <property type="entry name" value="Sig_transdc_His_kin-like_C"/>
</dbReference>
<dbReference type="SMART" id="SM00388">
    <property type="entry name" value="HisKA"/>
    <property type="match status" value="1"/>
</dbReference>
<dbReference type="NCBIfam" id="TIGR00229">
    <property type="entry name" value="sensory_box"/>
    <property type="match status" value="1"/>
</dbReference>
<dbReference type="EC" id="2.7.13.3" evidence="3"/>
<dbReference type="PROSITE" id="PS50113">
    <property type="entry name" value="PAC"/>
    <property type="match status" value="2"/>
</dbReference>
<feature type="domain" description="Histidine kinase" evidence="18">
    <location>
        <begin position="592"/>
        <end position="806"/>
    </location>
</feature>
<dbReference type="InterPro" id="IPR000014">
    <property type="entry name" value="PAS"/>
</dbReference>
<feature type="transmembrane region" description="Helical" evidence="17">
    <location>
        <begin position="35"/>
        <end position="55"/>
    </location>
</feature>
<keyword evidence="10" id="KW-0547">Nucleotide-binding</keyword>
<keyword evidence="5" id="KW-0997">Cell inner membrane</keyword>
<keyword evidence="6 15" id="KW-0597">Phosphoprotein</keyword>
<reference evidence="24" key="1">
    <citation type="submission" date="2016-01" db="EMBL/GenBank/DDBJ databases">
        <title>Draft genome of Chromobacterium sp. F49.</title>
        <authorList>
            <person name="Hong K.W."/>
        </authorList>
    </citation>
    <scope>NUCLEOTIDE SEQUENCE [LARGE SCALE GENOMIC DNA]</scope>
    <source>
        <strain evidence="24">CN3</strain>
    </source>
</reference>
<dbReference type="Proteomes" id="UP000076609">
    <property type="component" value="Unassembled WGS sequence"/>
</dbReference>
<evidence type="ECO:0000259" key="22">
    <source>
        <dbReference type="PROSITE" id="PS50894"/>
    </source>
</evidence>
<proteinExistence type="predicted"/>
<dbReference type="InterPro" id="IPR008207">
    <property type="entry name" value="Sig_transdc_His_kin_Hpt_dom"/>
</dbReference>
<keyword evidence="11 17" id="KW-1133">Transmembrane helix</keyword>
<dbReference type="Gene3D" id="3.30.565.10">
    <property type="entry name" value="Histidine kinase-like ATPase, C-terminal domain"/>
    <property type="match status" value="1"/>
</dbReference>
<sequence>MTGESGPSDAITPRPHAGAVPAVRPLHALRMVPRILGYGLLIYFLAVVMLCGGQWFGGTELMWVANPIAVAILIRYSRRHWPLLLAVTGVALVTANACHYSDTASIMGYGAIDLIGITAVASAIRVAHPDPRLLRGYVTIVLIALAGAVLVTALFVHFRLLLSGAVETRDVIRWFAANAMGLIVLLPALKATRQGLSEEIGILSLPIVLVMAVTIGLAGLLFTVNTYPVLFLLLPCGVFAALLYRFAGAAASTIAISSIAIVCTLQGVGPIARLLVPAPDRILYLQLFIAAFTLTAFPVAALVYEQWLALTEIRENERHLRLPADHSTDLIIRLGPDGLRRYASSGSQQLLGYPPDQLLGQSPFQLIHPDDRDRVQRALEGLKPAGPSVVVRYRMLHRDGHYLWLEGAFRMVGDDPARAEVIGSIRDIAERRAAEGGAVTSFDELEEQQRLLAMAESAAGIGHWRLNLADWRLFWSPEVFRIHGLDGPPEPGIASAIHHYHPDDRVKVRSRIGMAIGQGGSFEFDARIVRADGEIRWVRSRGQAETAPGAGIVGLFGVFQDITEHVAAITDLRAAREEAERALAAKETFTATISHEIRTPLTSILAAVQLLRDTPDRTERMRHLDSLETAGRSLSAIVDDVLTFSKLEGGHGSPEAIAFEPRQLLQTVAELFAAEARRHALSIELDAAPGRVIGDPARLQRVLTNLVGNAVKFTRTGTIAISATREGGDRWRFQVTDTGVGIRGDRLDAIFEPFVQADASTTRSYGGTGLGLSISRMLVESMQGAIQVASAPGAGSRFWFDIPLPPATATTDDADRASIDGGASSVPAATNAMTVLVVEDNDINRYLLAEIVRRLGHHVVSVENGARAVEYVTAPVGNPVDLVLMDVQMPVMDGLAATRAIRAWGGAGATVPIHAITADLSTERRADIAQAGMNGVLTKPVDMAQLSTLLNHRAAAPGRPSAGTPDARPIDPQRIRALTDVLGAEQRNTLLSLLIEDARRVPDRLRTLLAHGRNNLARREAHAFQGAAASMGAAPLIAALAEIEKIDDDATVDPRLMERIDDCARDVINAARAAMEEAA</sequence>
<dbReference type="SUPFAM" id="SSF52172">
    <property type="entry name" value="CheY-like"/>
    <property type="match status" value="1"/>
</dbReference>
<dbReference type="PROSITE" id="PS50109">
    <property type="entry name" value="HIS_KIN"/>
    <property type="match status" value="1"/>
</dbReference>
<dbReference type="Pfam" id="PF01627">
    <property type="entry name" value="Hpt"/>
    <property type="match status" value="1"/>
</dbReference>
<evidence type="ECO:0000256" key="4">
    <source>
        <dbReference type="ARBA" id="ARBA00022475"/>
    </source>
</evidence>
<dbReference type="InterPro" id="IPR007895">
    <property type="entry name" value="MASE1"/>
</dbReference>
<evidence type="ECO:0000256" key="15">
    <source>
        <dbReference type="PROSITE-ProRule" id="PRU00169"/>
    </source>
</evidence>
<feature type="coiled-coil region" evidence="16">
    <location>
        <begin position="562"/>
        <end position="592"/>
    </location>
</feature>
<dbReference type="InterPro" id="IPR000700">
    <property type="entry name" value="PAS-assoc_C"/>
</dbReference>
<evidence type="ECO:0000313" key="23">
    <source>
        <dbReference type="EMBL" id="KZE16309.1"/>
    </source>
</evidence>
<dbReference type="CDD" id="cd16922">
    <property type="entry name" value="HATPase_EvgS-ArcB-TorS-like"/>
    <property type="match status" value="1"/>
</dbReference>
<gene>
    <name evidence="23" type="ORF">AVT10_12495</name>
</gene>
<feature type="domain" description="HPt" evidence="22">
    <location>
        <begin position="983"/>
        <end position="1079"/>
    </location>
</feature>
<feature type="transmembrane region" description="Helical" evidence="17">
    <location>
        <begin position="136"/>
        <end position="159"/>
    </location>
</feature>
<feature type="transmembrane region" description="Helical" evidence="17">
    <location>
        <begin position="254"/>
        <end position="276"/>
    </location>
</feature>
<keyword evidence="12" id="KW-0902">Two-component regulatory system</keyword>
<evidence type="ECO:0000259" key="21">
    <source>
        <dbReference type="PROSITE" id="PS50113"/>
    </source>
</evidence>
<dbReference type="InterPro" id="IPR036097">
    <property type="entry name" value="HisK_dim/P_sf"/>
</dbReference>
<feature type="domain" description="PAC" evidence="21">
    <location>
        <begin position="522"/>
        <end position="574"/>
    </location>
</feature>
<dbReference type="SMART" id="SM00387">
    <property type="entry name" value="HATPase_c"/>
    <property type="match status" value="1"/>
</dbReference>
<keyword evidence="4" id="KW-1003">Cell membrane</keyword>
<dbReference type="Gene3D" id="1.20.120.160">
    <property type="entry name" value="HPT domain"/>
    <property type="match status" value="1"/>
</dbReference>
<evidence type="ECO:0000256" key="14">
    <source>
        <dbReference type="PROSITE-ProRule" id="PRU00110"/>
    </source>
</evidence>
<dbReference type="SUPFAM" id="SSF47226">
    <property type="entry name" value="Histidine-containing phosphotransfer domain, HPT domain"/>
    <property type="match status" value="1"/>
</dbReference>
<dbReference type="Gene3D" id="3.30.450.20">
    <property type="entry name" value="PAS domain"/>
    <property type="match status" value="2"/>
</dbReference>
<evidence type="ECO:0000256" key="8">
    <source>
        <dbReference type="ARBA" id="ARBA00022692"/>
    </source>
</evidence>
<keyword evidence="9" id="KW-0418">Kinase</keyword>
<dbReference type="Pfam" id="PF00512">
    <property type="entry name" value="HisKA"/>
    <property type="match status" value="1"/>
</dbReference>
<protein>
    <recommendedName>
        <fullName evidence="3">histidine kinase</fullName>
        <ecNumber evidence="3">2.7.13.3</ecNumber>
    </recommendedName>
</protein>
<dbReference type="SUPFAM" id="SSF55785">
    <property type="entry name" value="PYP-like sensor domain (PAS domain)"/>
    <property type="match status" value="2"/>
</dbReference>
<feature type="transmembrane region" description="Helical" evidence="17">
    <location>
        <begin position="201"/>
        <end position="222"/>
    </location>
</feature>
<dbReference type="Gene3D" id="2.10.70.100">
    <property type="match status" value="1"/>
</dbReference>
<feature type="domain" description="PAC" evidence="21">
    <location>
        <begin position="389"/>
        <end position="440"/>
    </location>
</feature>
<dbReference type="PROSITE" id="PS50894">
    <property type="entry name" value="HPT"/>
    <property type="match status" value="1"/>
</dbReference>
<dbReference type="SMART" id="SM00448">
    <property type="entry name" value="REC"/>
    <property type="match status" value="1"/>
</dbReference>
<comment type="subcellular location">
    <subcellularLocation>
        <location evidence="2">Cell inner membrane</location>
        <topology evidence="2">Multi-pass membrane protein</topology>
    </subcellularLocation>
</comment>
<comment type="caution">
    <text evidence="23">The sequence shown here is derived from an EMBL/GenBank/DDBJ whole genome shotgun (WGS) entry which is preliminary data.</text>
</comment>
<organism evidence="23 24">
    <name type="scientific">Sphingomonas hankookensis</name>
    <dbReference type="NCBI Taxonomy" id="563996"/>
    <lineage>
        <taxon>Bacteria</taxon>
        <taxon>Pseudomonadati</taxon>
        <taxon>Pseudomonadota</taxon>
        <taxon>Alphaproteobacteria</taxon>
        <taxon>Sphingomonadales</taxon>
        <taxon>Sphingomonadaceae</taxon>
        <taxon>Sphingomonas</taxon>
    </lineage>
</organism>
<dbReference type="InterPro" id="IPR001610">
    <property type="entry name" value="PAC"/>
</dbReference>
<dbReference type="InterPro" id="IPR036641">
    <property type="entry name" value="HPT_dom_sf"/>
</dbReference>
<evidence type="ECO:0000259" key="19">
    <source>
        <dbReference type="PROSITE" id="PS50110"/>
    </source>
</evidence>
<evidence type="ECO:0000256" key="3">
    <source>
        <dbReference type="ARBA" id="ARBA00012438"/>
    </source>
</evidence>
<evidence type="ECO:0000256" key="16">
    <source>
        <dbReference type="SAM" id="Coils"/>
    </source>
</evidence>
<dbReference type="InterPro" id="IPR011006">
    <property type="entry name" value="CheY-like_superfamily"/>
</dbReference>
<dbReference type="Pfam" id="PF00072">
    <property type="entry name" value="Response_reg"/>
    <property type="match status" value="1"/>
</dbReference>
<dbReference type="CDD" id="cd17546">
    <property type="entry name" value="REC_hyHK_CKI1_RcsC-like"/>
    <property type="match status" value="1"/>
</dbReference>
<name>A0ABR5YFB2_9SPHN</name>
<keyword evidence="10" id="KW-0067">ATP-binding</keyword>
<dbReference type="InterPro" id="IPR005467">
    <property type="entry name" value="His_kinase_dom"/>
</dbReference>